<dbReference type="STRING" id="1841860.GCA_900157375_05210"/>
<proteinExistence type="predicted"/>
<evidence type="ECO:0000313" key="3">
    <source>
        <dbReference type="EMBL" id="SPM37360.1"/>
    </source>
</evidence>
<dbReference type="EMBL" id="FUFA01000005">
    <property type="protein sequence ID" value="SPM37360.1"/>
    <property type="molecule type" value="Genomic_DNA"/>
</dbReference>
<keyword evidence="1" id="KW-0732">Signal</keyword>
<evidence type="ECO:0000259" key="2">
    <source>
        <dbReference type="Pfam" id="PF05305"/>
    </source>
</evidence>
<sequence length="117" mass="11955">MLLSVATAIALAGPAHADPTTSATPTPDPAVDADFLAQLRQAGLNFQDPAAAISAAKTVCELVDSGEQDTNIVNNLQLRNPGFSGNGAARFTMIAANSYCPKYLTGEGRGPQPASTP</sequence>
<gene>
    <name evidence="3" type="ORF">MRAB57_5207</name>
</gene>
<feature type="signal peptide" evidence="1">
    <location>
        <begin position="1"/>
        <end position="17"/>
    </location>
</feature>
<reference evidence="3 4" key="1">
    <citation type="submission" date="2017-01" db="EMBL/GenBank/DDBJ databases">
        <authorList>
            <consortium name="Urmite Genomes"/>
        </authorList>
    </citation>
    <scope>NUCLEOTIDE SEQUENCE [LARGE SCALE GENOMIC DNA]</scope>
    <source>
        <strain evidence="3 4">AB57</strain>
    </source>
</reference>
<keyword evidence="4" id="KW-1185">Reference proteome</keyword>
<dbReference type="AlphaFoldDB" id="A0A2U3P0U3"/>
<dbReference type="Proteomes" id="UP000240988">
    <property type="component" value="Unassembled WGS sequence"/>
</dbReference>
<protein>
    <recommendedName>
        <fullName evidence="2">DUF732 domain-containing protein</fullName>
    </recommendedName>
</protein>
<evidence type="ECO:0000256" key="1">
    <source>
        <dbReference type="SAM" id="SignalP"/>
    </source>
</evidence>
<dbReference type="Pfam" id="PF05305">
    <property type="entry name" value="DUF732"/>
    <property type="match status" value="1"/>
</dbReference>
<dbReference type="InterPro" id="IPR007969">
    <property type="entry name" value="DUF732"/>
</dbReference>
<organism evidence="3 4">
    <name type="scientific">Mycobacterium rhizamassiliense</name>
    <dbReference type="NCBI Taxonomy" id="1841860"/>
    <lineage>
        <taxon>Bacteria</taxon>
        <taxon>Bacillati</taxon>
        <taxon>Actinomycetota</taxon>
        <taxon>Actinomycetes</taxon>
        <taxon>Mycobacteriales</taxon>
        <taxon>Mycobacteriaceae</taxon>
        <taxon>Mycobacterium</taxon>
    </lineage>
</organism>
<accession>A0A2U3P0U3</accession>
<feature type="domain" description="DUF732" evidence="2">
    <location>
        <begin position="32"/>
        <end position="101"/>
    </location>
</feature>
<feature type="chain" id="PRO_5015508666" description="DUF732 domain-containing protein" evidence="1">
    <location>
        <begin position="18"/>
        <end position="117"/>
    </location>
</feature>
<evidence type="ECO:0000313" key="4">
    <source>
        <dbReference type="Proteomes" id="UP000240988"/>
    </source>
</evidence>
<name>A0A2U3P0U3_9MYCO</name>